<proteinExistence type="inferred from homology"/>
<evidence type="ECO:0000256" key="4">
    <source>
        <dbReference type="ARBA" id="ARBA00022989"/>
    </source>
</evidence>
<keyword evidence="8" id="KW-0732">Signal</keyword>
<evidence type="ECO:0000256" key="3">
    <source>
        <dbReference type="ARBA" id="ARBA00022692"/>
    </source>
</evidence>
<dbReference type="WBParaSite" id="PSAMB.scaffold7540size7478.g30199.t1">
    <property type="protein sequence ID" value="PSAMB.scaffold7540size7478.g30199.t1"/>
    <property type="gene ID" value="PSAMB.scaffold7540size7478.g30199"/>
</dbReference>
<feature type="transmembrane region" description="Helical" evidence="7">
    <location>
        <begin position="174"/>
        <end position="194"/>
    </location>
</feature>
<evidence type="ECO:0000256" key="7">
    <source>
        <dbReference type="SAM" id="Phobius"/>
    </source>
</evidence>
<reference evidence="10" key="1">
    <citation type="submission" date="2022-11" db="UniProtKB">
        <authorList>
            <consortium name="WormBaseParasite"/>
        </authorList>
    </citation>
    <scope>IDENTIFICATION</scope>
</reference>
<dbReference type="GO" id="GO:0016020">
    <property type="term" value="C:membrane"/>
    <property type="evidence" value="ECO:0007669"/>
    <property type="project" value="UniProtKB-SubCell"/>
</dbReference>
<comment type="similarity">
    <text evidence="2">Belongs to the prominin family.</text>
</comment>
<sequence>MIISRCLVWATVLGVVASAAAVDSSPKSAGDDRAARSAAMPDLHFQPYREQEPYRSSEFLNSSIEDKVMEAVYMGVNWFIGRIGKPFPHEDVLKRDALVGDPTALVESLKERYPQWISYDQWFLVVAGVCLVLAAVFTIVYLFYLCCRCCCCRKKYKSKNKADLKYDSCRRRSCNAFLAVLVVINIFAVAALFISCQYAHEGAQELPRRLTRSVDDLAVYKRDSGNRIRKLLVNDYEQMNATILEAIQDAASVLVDRIKKVTGAQALDELVGISEEAMDMQDSLVQFEQSLQSLDDDIKKL</sequence>
<feature type="chain" id="PRO_5037295147" evidence="8">
    <location>
        <begin position="22"/>
        <end position="301"/>
    </location>
</feature>
<protein>
    <submittedName>
        <fullName evidence="10">Uncharacterized protein</fullName>
    </submittedName>
</protein>
<evidence type="ECO:0000256" key="2">
    <source>
        <dbReference type="ARBA" id="ARBA00006058"/>
    </source>
</evidence>
<evidence type="ECO:0000256" key="8">
    <source>
        <dbReference type="SAM" id="SignalP"/>
    </source>
</evidence>
<dbReference type="AlphaFoldDB" id="A0A914XDM4"/>
<evidence type="ECO:0000313" key="10">
    <source>
        <dbReference type="WBParaSite" id="PSAMB.scaffold7540size7478.g30199.t1"/>
    </source>
</evidence>
<keyword evidence="9" id="KW-1185">Reference proteome</keyword>
<dbReference type="Proteomes" id="UP000887566">
    <property type="component" value="Unplaced"/>
</dbReference>
<feature type="transmembrane region" description="Helical" evidence="7">
    <location>
        <begin position="122"/>
        <end position="147"/>
    </location>
</feature>
<comment type="subcellular location">
    <subcellularLocation>
        <location evidence="1">Membrane</location>
        <topology evidence="1">Multi-pass membrane protein</topology>
    </subcellularLocation>
</comment>
<name>A0A914XDM4_9BILA</name>
<evidence type="ECO:0000256" key="6">
    <source>
        <dbReference type="ARBA" id="ARBA00023180"/>
    </source>
</evidence>
<dbReference type="PANTHER" id="PTHR22730:SF1">
    <property type="entry name" value="PROMININ-LIKE PROTEIN"/>
    <property type="match status" value="1"/>
</dbReference>
<keyword evidence="4 7" id="KW-1133">Transmembrane helix</keyword>
<evidence type="ECO:0000313" key="9">
    <source>
        <dbReference type="Proteomes" id="UP000887566"/>
    </source>
</evidence>
<evidence type="ECO:0000256" key="5">
    <source>
        <dbReference type="ARBA" id="ARBA00023136"/>
    </source>
</evidence>
<dbReference type="InterPro" id="IPR008795">
    <property type="entry name" value="Prominin"/>
</dbReference>
<feature type="signal peptide" evidence="8">
    <location>
        <begin position="1"/>
        <end position="21"/>
    </location>
</feature>
<keyword evidence="3 7" id="KW-0812">Transmembrane</keyword>
<dbReference type="PANTHER" id="PTHR22730">
    <property type="entry name" value="PROMININ PROM PROTEIN"/>
    <property type="match status" value="1"/>
</dbReference>
<organism evidence="9 10">
    <name type="scientific">Plectus sambesii</name>
    <dbReference type="NCBI Taxonomy" id="2011161"/>
    <lineage>
        <taxon>Eukaryota</taxon>
        <taxon>Metazoa</taxon>
        <taxon>Ecdysozoa</taxon>
        <taxon>Nematoda</taxon>
        <taxon>Chromadorea</taxon>
        <taxon>Plectida</taxon>
        <taxon>Plectina</taxon>
        <taxon>Plectoidea</taxon>
        <taxon>Plectidae</taxon>
        <taxon>Plectus</taxon>
    </lineage>
</organism>
<evidence type="ECO:0000256" key="1">
    <source>
        <dbReference type="ARBA" id="ARBA00004141"/>
    </source>
</evidence>
<dbReference type="Pfam" id="PF05478">
    <property type="entry name" value="Prominin"/>
    <property type="match status" value="1"/>
</dbReference>
<keyword evidence="5 7" id="KW-0472">Membrane</keyword>
<accession>A0A914XDM4</accession>
<keyword evidence="6" id="KW-0325">Glycoprotein</keyword>